<dbReference type="EMBL" id="JYDS01000142">
    <property type="protein sequence ID" value="KRZ23529.1"/>
    <property type="molecule type" value="Genomic_DNA"/>
</dbReference>
<proteinExistence type="predicted"/>
<evidence type="ECO:0000313" key="2">
    <source>
        <dbReference type="EMBL" id="KRZ23529.1"/>
    </source>
</evidence>
<accession>A0A0V1ILE2</accession>
<evidence type="ECO:0000256" key="1">
    <source>
        <dbReference type="SAM" id="MobiDB-lite"/>
    </source>
</evidence>
<keyword evidence="3" id="KW-1185">Reference proteome</keyword>
<feature type="region of interest" description="Disordered" evidence="1">
    <location>
        <begin position="51"/>
        <end position="73"/>
    </location>
</feature>
<name>A0A0V1ILE2_TRIPS</name>
<gene>
    <name evidence="2" type="ORF">T4B_7479</name>
</gene>
<dbReference type="Proteomes" id="UP000054805">
    <property type="component" value="Unassembled WGS sequence"/>
</dbReference>
<protein>
    <submittedName>
        <fullName evidence="2">Uncharacterized protein</fullName>
    </submittedName>
</protein>
<evidence type="ECO:0000313" key="3">
    <source>
        <dbReference type="Proteomes" id="UP000054805"/>
    </source>
</evidence>
<feature type="compositionally biased region" description="Low complexity" evidence="1">
    <location>
        <begin position="63"/>
        <end position="73"/>
    </location>
</feature>
<comment type="caution">
    <text evidence="2">The sequence shown here is derived from an EMBL/GenBank/DDBJ whole genome shotgun (WGS) entry which is preliminary data.</text>
</comment>
<sequence length="177" mass="20884">MHKIVRIIMKKVKQKGNVFDLKNKFSHVGNDYIFVMSTTYVETFLRYQTNDNDPEEKSNRSDQNPQSPPSSTKSSQLQLFFVCKCKFSTHTIFGSKGGNFRHQFIPEACFRPTCIIFNHLQWPSKFHIIRTIFINHWPNYTMYRFDSGISETENIQFSFVHSLCYSIYPNFAKLVKN</sequence>
<organism evidence="2 3">
    <name type="scientific">Trichinella pseudospiralis</name>
    <name type="common">Parasitic roundworm</name>
    <dbReference type="NCBI Taxonomy" id="6337"/>
    <lineage>
        <taxon>Eukaryota</taxon>
        <taxon>Metazoa</taxon>
        <taxon>Ecdysozoa</taxon>
        <taxon>Nematoda</taxon>
        <taxon>Enoplea</taxon>
        <taxon>Dorylaimia</taxon>
        <taxon>Trichinellida</taxon>
        <taxon>Trichinellidae</taxon>
        <taxon>Trichinella</taxon>
    </lineage>
</organism>
<dbReference type="AlphaFoldDB" id="A0A0V1ILE2"/>
<reference evidence="2 3" key="1">
    <citation type="submission" date="2015-01" db="EMBL/GenBank/DDBJ databases">
        <title>Evolution of Trichinella species and genotypes.</title>
        <authorList>
            <person name="Korhonen P.K."/>
            <person name="Edoardo P."/>
            <person name="Giuseppe L.R."/>
            <person name="Gasser R.B."/>
        </authorList>
    </citation>
    <scope>NUCLEOTIDE SEQUENCE [LARGE SCALE GENOMIC DNA]</scope>
    <source>
        <strain evidence="2">ISS588</strain>
    </source>
</reference>